<evidence type="ECO:0000313" key="3">
    <source>
        <dbReference type="Proteomes" id="UP000076321"/>
    </source>
</evidence>
<feature type="transmembrane region" description="Helical" evidence="1">
    <location>
        <begin position="103"/>
        <end position="128"/>
    </location>
</feature>
<protein>
    <submittedName>
        <fullName evidence="2">Uncharacterized protein</fullName>
    </submittedName>
</protein>
<name>A0A154MU23_9PSEU</name>
<dbReference type="EMBL" id="LQCI01000003">
    <property type="protein sequence ID" value="KZB87423.1"/>
    <property type="molecule type" value="Genomic_DNA"/>
</dbReference>
<feature type="transmembrane region" description="Helical" evidence="1">
    <location>
        <begin position="76"/>
        <end position="97"/>
    </location>
</feature>
<keyword evidence="1" id="KW-0472">Membrane</keyword>
<dbReference type="AlphaFoldDB" id="A0A154MU23"/>
<keyword evidence="1" id="KW-1133">Transmembrane helix</keyword>
<organism evidence="2 3">
    <name type="scientific">Amycolatopsis regifaucium</name>
    <dbReference type="NCBI Taxonomy" id="546365"/>
    <lineage>
        <taxon>Bacteria</taxon>
        <taxon>Bacillati</taxon>
        <taxon>Actinomycetota</taxon>
        <taxon>Actinomycetes</taxon>
        <taxon>Pseudonocardiales</taxon>
        <taxon>Pseudonocardiaceae</taxon>
        <taxon>Amycolatopsis</taxon>
    </lineage>
</organism>
<comment type="caution">
    <text evidence="2">The sequence shown here is derived from an EMBL/GenBank/DDBJ whole genome shotgun (WGS) entry which is preliminary data.</text>
</comment>
<sequence>MDLGWVGQIAPVVVPLATAAFATARGQQRLRANLRHDAETAKVLAEGSSAQEKLLEHINWQIDQLRRTEGKGRRDVAGSVLGFTLAVGFGYLAYWLLSQDGWWRWFGVVSMVIAITGLYGIAESVGVAERDHKGRRIKASGGSSEEDDHK</sequence>
<keyword evidence="1" id="KW-0812">Transmembrane</keyword>
<feature type="transmembrane region" description="Helical" evidence="1">
    <location>
        <begin position="6"/>
        <end position="24"/>
    </location>
</feature>
<reference evidence="2 3" key="1">
    <citation type="submission" date="2015-12" db="EMBL/GenBank/DDBJ databases">
        <title>Amycolatopsis regifaucium genome sequencing and assembly.</title>
        <authorList>
            <person name="Mayilraj S."/>
        </authorList>
    </citation>
    <scope>NUCLEOTIDE SEQUENCE [LARGE SCALE GENOMIC DNA]</scope>
    <source>
        <strain evidence="2 3">GY080</strain>
    </source>
</reference>
<dbReference type="Proteomes" id="UP000076321">
    <property type="component" value="Unassembled WGS sequence"/>
</dbReference>
<evidence type="ECO:0000256" key="1">
    <source>
        <dbReference type="SAM" id="Phobius"/>
    </source>
</evidence>
<dbReference type="OrthoDB" id="9995790at2"/>
<proteinExistence type="predicted"/>
<accession>A0A154MU23</accession>
<evidence type="ECO:0000313" key="2">
    <source>
        <dbReference type="EMBL" id="KZB87423.1"/>
    </source>
</evidence>
<dbReference type="RefSeq" id="WP_061984853.1">
    <property type="nucleotide sequence ID" value="NZ_FOPQ01000010.1"/>
</dbReference>
<gene>
    <name evidence="2" type="ORF">AVL48_22545</name>
</gene>